<gene>
    <name evidence="2" type="ORF">CUNI_LOCUS986</name>
</gene>
<reference evidence="2" key="1">
    <citation type="submission" date="2021-04" db="EMBL/GenBank/DDBJ databases">
        <authorList>
            <consortium name="Molecular Ecology Group"/>
        </authorList>
    </citation>
    <scope>NUCLEOTIDE SEQUENCE</scope>
</reference>
<feature type="compositionally biased region" description="Basic and acidic residues" evidence="1">
    <location>
        <begin position="78"/>
        <end position="94"/>
    </location>
</feature>
<keyword evidence="3" id="KW-1185">Reference proteome</keyword>
<feature type="compositionally biased region" description="Basic and acidic residues" evidence="1">
    <location>
        <begin position="19"/>
        <end position="32"/>
    </location>
</feature>
<proteinExistence type="predicted"/>
<evidence type="ECO:0000313" key="3">
    <source>
        <dbReference type="Proteomes" id="UP000678393"/>
    </source>
</evidence>
<feature type="compositionally biased region" description="Basic and acidic residues" evidence="1">
    <location>
        <begin position="203"/>
        <end position="217"/>
    </location>
</feature>
<feature type="region of interest" description="Disordered" evidence="1">
    <location>
        <begin position="1"/>
        <end position="36"/>
    </location>
</feature>
<evidence type="ECO:0000313" key="2">
    <source>
        <dbReference type="EMBL" id="CAG5115428.1"/>
    </source>
</evidence>
<feature type="region of interest" description="Disordered" evidence="1">
    <location>
        <begin position="133"/>
        <end position="305"/>
    </location>
</feature>
<feature type="compositionally biased region" description="Basic and acidic residues" evidence="1">
    <location>
        <begin position="228"/>
        <end position="248"/>
    </location>
</feature>
<accession>A0A8S3YGB3</accession>
<feature type="compositionally biased region" description="Polar residues" evidence="1">
    <location>
        <begin position="133"/>
        <end position="143"/>
    </location>
</feature>
<feature type="compositionally biased region" description="Polar residues" evidence="1">
    <location>
        <begin position="65"/>
        <end position="75"/>
    </location>
</feature>
<dbReference type="OrthoDB" id="6097938at2759"/>
<feature type="region of interest" description="Disordered" evidence="1">
    <location>
        <begin position="54"/>
        <end position="100"/>
    </location>
</feature>
<dbReference type="Proteomes" id="UP000678393">
    <property type="component" value="Unassembled WGS sequence"/>
</dbReference>
<feature type="compositionally biased region" description="Polar residues" evidence="1">
    <location>
        <begin position="166"/>
        <end position="181"/>
    </location>
</feature>
<feature type="compositionally biased region" description="Polar residues" evidence="1">
    <location>
        <begin position="218"/>
        <end position="227"/>
    </location>
</feature>
<evidence type="ECO:0000256" key="1">
    <source>
        <dbReference type="SAM" id="MobiDB-lite"/>
    </source>
</evidence>
<sequence length="305" mass="33384">MNNSLNSPGAEAQLGSPRILEEGRPNYERNNRASDWFGHNTEVIDIIPESRLKFEASRAKAAGQDLQNELSSTGNGHADNERPEAHHENSDAGRVDVNNLVENYANLEVSAKPGAKTEGDGLQERDQVTTNGLVNHSSATPSPDSDKAQPPRLDLNGGKKIDKNRSVPQAKSENAKASNKQGRLHQESSGGGWDQIPPHHRLRADGEGIAKKNKTDSVNDIFLNSNTPEKRVVREPRIPKNLAEDNTPRKQATPRGGPEGLQNRQKAMNHSEMSAIMHGSPVEATSPRPSSGRKTLPHMQRSELW</sequence>
<feature type="compositionally biased region" description="Polar residues" evidence="1">
    <location>
        <begin position="262"/>
        <end position="272"/>
    </location>
</feature>
<name>A0A8S3YGB3_9EUPU</name>
<protein>
    <submittedName>
        <fullName evidence="2">Uncharacterized protein</fullName>
    </submittedName>
</protein>
<dbReference type="EMBL" id="CAJHNH020000115">
    <property type="protein sequence ID" value="CAG5115428.1"/>
    <property type="molecule type" value="Genomic_DNA"/>
</dbReference>
<organism evidence="2 3">
    <name type="scientific">Candidula unifasciata</name>
    <dbReference type="NCBI Taxonomy" id="100452"/>
    <lineage>
        <taxon>Eukaryota</taxon>
        <taxon>Metazoa</taxon>
        <taxon>Spiralia</taxon>
        <taxon>Lophotrochozoa</taxon>
        <taxon>Mollusca</taxon>
        <taxon>Gastropoda</taxon>
        <taxon>Heterobranchia</taxon>
        <taxon>Euthyneura</taxon>
        <taxon>Panpulmonata</taxon>
        <taxon>Eupulmonata</taxon>
        <taxon>Stylommatophora</taxon>
        <taxon>Helicina</taxon>
        <taxon>Helicoidea</taxon>
        <taxon>Geomitridae</taxon>
        <taxon>Candidula</taxon>
    </lineage>
</organism>
<dbReference type="AlphaFoldDB" id="A0A8S3YGB3"/>
<comment type="caution">
    <text evidence="2">The sequence shown here is derived from an EMBL/GenBank/DDBJ whole genome shotgun (WGS) entry which is preliminary data.</text>
</comment>